<gene>
    <name evidence="2" type="ORF">F8568_041975</name>
</gene>
<comment type="caution">
    <text evidence="2">The sequence shown here is derived from an EMBL/GenBank/DDBJ whole genome shotgun (WGS) entry which is preliminary data.</text>
</comment>
<dbReference type="Proteomes" id="UP000462055">
    <property type="component" value="Unassembled WGS sequence"/>
</dbReference>
<proteinExistence type="predicted"/>
<evidence type="ECO:0000313" key="2">
    <source>
        <dbReference type="EMBL" id="MWA06804.1"/>
    </source>
</evidence>
<sequence length="272" mass="30559">MDRSSAASISRLASSVASAILLGIWINVFTDRREGAGYLDALTDLGYGNLLLVASILVLVVHELLLRRLQKLEFDDLENGFELLRHRERQMLHEALDLTCSLIAKTLAVPSNARYFAAVQDESGDVFLEQDRDLAILNIPMPREYGFTRVDVTTPQIVSARAYRERLPLYEKLPANHSEWYSEDVGRMIEPTQRWVLACPVLSLDPVTNRHDGGRPPHGVIVFYGTQLTPGAGARARIAESLRYSQKFADYMCNTLNTLELTRSMEGRRVPG</sequence>
<dbReference type="RefSeq" id="WP_151599643.1">
    <property type="nucleotide sequence ID" value="NZ_WBMS02000057.1"/>
</dbReference>
<keyword evidence="3" id="KW-1185">Reference proteome</keyword>
<keyword evidence="1" id="KW-0472">Membrane</keyword>
<accession>A0A6I4MS55</accession>
<reference evidence="2" key="1">
    <citation type="submission" date="2019-12" db="EMBL/GenBank/DDBJ databases">
        <title>Actinomadura physcomitrii sp. nov., a novel actinomycete isolated from moss [Physcomitrium sphaericum (Ludw) Fuernr].</title>
        <authorList>
            <person name="Zhuang X."/>
        </authorList>
    </citation>
    <scope>NUCLEOTIDE SEQUENCE [LARGE SCALE GENOMIC DNA]</scope>
    <source>
        <strain evidence="2">LD22</strain>
    </source>
</reference>
<keyword evidence="1" id="KW-1133">Transmembrane helix</keyword>
<organism evidence="2 3">
    <name type="scientific">Actinomadura physcomitrii</name>
    <dbReference type="NCBI Taxonomy" id="2650748"/>
    <lineage>
        <taxon>Bacteria</taxon>
        <taxon>Bacillati</taxon>
        <taxon>Actinomycetota</taxon>
        <taxon>Actinomycetes</taxon>
        <taxon>Streptosporangiales</taxon>
        <taxon>Thermomonosporaceae</taxon>
        <taxon>Actinomadura</taxon>
    </lineage>
</organism>
<name>A0A6I4MS55_9ACTN</name>
<feature type="transmembrane region" description="Helical" evidence="1">
    <location>
        <begin position="12"/>
        <end position="30"/>
    </location>
</feature>
<keyword evidence="1" id="KW-0812">Transmembrane</keyword>
<evidence type="ECO:0000256" key="1">
    <source>
        <dbReference type="SAM" id="Phobius"/>
    </source>
</evidence>
<dbReference type="AlphaFoldDB" id="A0A6I4MS55"/>
<protein>
    <submittedName>
        <fullName evidence="2">Uncharacterized protein</fullName>
    </submittedName>
</protein>
<feature type="transmembrane region" description="Helical" evidence="1">
    <location>
        <begin position="45"/>
        <end position="66"/>
    </location>
</feature>
<evidence type="ECO:0000313" key="3">
    <source>
        <dbReference type="Proteomes" id="UP000462055"/>
    </source>
</evidence>
<dbReference type="EMBL" id="WBMS02000057">
    <property type="protein sequence ID" value="MWA06804.1"/>
    <property type="molecule type" value="Genomic_DNA"/>
</dbReference>